<name>A0A1Y2MIJ8_PSEAH</name>
<evidence type="ECO:0000313" key="1">
    <source>
        <dbReference type="EMBL" id="OSY34982.1"/>
    </source>
</evidence>
<dbReference type="Proteomes" id="UP000194360">
    <property type="component" value="Unassembled WGS sequence"/>
</dbReference>
<dbReference type="AlphaFoldDB" id="A0A1Y2MIJ8"/>
<dbReference type="Pfam" id="PF19827">
    <property type="entry name" value="DUF6308"/>
    <property type="match status" value="1"/>
</dbReference>
<dbReference type="InterPro" id="IPR046275">
    <property type="entry name" value="DUF6308"/>
</dbReference>
<protein>
    <submittedName>
        <fullName evidence="1">Uncharacterized protein</fullName>
    </submittedName>
</protein>
<dbReference type="OrthoDB" id="5178186at2"/>
<proteinExistence type="predicted"/>
<dbReference type="EMBL" id="MIGB01000060">
    <property type="protein sequence ID" value="OSY34982.1"/>
    <property type="molecule type" value="Genomic_DNA"/>
</dbReference>
<organism evidence="1 2">
    <name type="scientific">Pseudonocardia autotrophica</name>
    <name type="common">Amycolata autotrophica</name>
    <name type="synonym">Nocardia autotrophica</name>
    <dbReference type="NCBI Taxonomy" id="2074"/>
    <lineage>
        <taxon>Bacteria</taxon>
        <taxon>Bacillati</taxon>
        <taxon>Actinomycetota</taxon>
        <taxon>Actinomycetes</taxon>
        <taxon>Pseudonocardiales</taxon>
        <taxon>Pseudonocardiaceae</taxon>
        <taxon>Pseudonocardia</taxon>
    </lineage>
</organism>
<reference evidence="1 2" key="1">
    <citation type="submission" date="2016-09" db="EMBL/GenBank/DDBJ databases">
        <title>Pseudonocardia autotrophica DSM535, a candidate organism with high potential of specific P450 cytochromes.</title>
        <authorList>
            <person name="Grumaz C."/>
            <person name="Vainshtein Y."/>
            <person name="Kirstahler P."/>
            <person name="Sohn K."/>
        </authorList>
    </citation>
    <scope>NUCLEOTIDE SEQUENCE [LARGE SCALE GENOMIC DNA]</scope>
    <source>
        <strain evidence="1 2">DSM 535</strain>
    </source>
</reference>
<dbReference type="STRING" id="2074.BG845_06365"/>
<gene>
    <name evidence="1" type="ORF">BG845_06365</name>
</gene>
<keyword evidence="2" id="KW-1185">Reference proteome</keyword>
<comment type="caution">
    <text evidence="1">The sequence shown here is derived from an EMBL/GenBank/DDBJ whole genome shotgun (WGS) entry which is preliminary data.</text>
</comment>
<sequence length="71" mass="8123">MLAELNHPGVGYWRDLQHALREDDGRLAQELAAIRDHAELPDQISVIRTFDILVWTTGKQARQTDSLLLDE</sequence>
<accession>A0A1Y2MIJ8</accession>
<evidence type="ECO:0000313" key="2">
    <source>
        <dbReference type="Proteomes" id="UP000194360"/>
    </source>
</evidence>